<evidence type="ECO:0000313" key="2">
    <source>
        <dbReference type="EMBL" id="MBC9208308.1"/>
    </source>
</evidence>
<name>A0ABR7RPG4_9PROT</name>
<keyword evidence="3" id="KW-1185">Reference proteome</keyword>
<proteinExistence type="predicted"/>
<accession>A0ABR7RPG4</accession>
<evidence type="ECO:0000256" key="1">
    <source>
        <dbReference type="SAM" id="MobiDB-lite"/>
    </source>
</evidence>
<evidence type="ECO:0000313" key="3">
    <source>
        <dbReference type="Proteomes" id="UP000626026"/>
    </source>
</evidence>
<feature type="region of interest" description="Disordered" evidence="1">
    <location>
        <begin position="191"/>
        <end position="269"/>
    </location>
</feature>
<feature type="compositionally biased region" description="Basic and acidic residues" evidence="1">
    <location>
        <begin position="136"/>
        <end position="152"/>
    </location>
</feature>
<feature type="compositionally biased region" description="Low complexity" evidence="1">
    <location>
        <begin position="230"/>
        <end position="263"/>
    </location>
</feature>
<dbReference type="EMBL" id="JACTVA010000030">
    <property type="protein sequence ID" value="MBC9208308.1"/>
    <property type="molecule type" value="Genomic_DNA"/>
</dbReference>
<feature type="region of interest" description="Disordered" evidence="1">
    <location>
        <begin position="134"/>
        <end position="169"/>
    </location>
</feature>
<sequence>MTEPNEHSPADRVLPLPEDVLRRIIGGARADEAKPMDGDRAAALTAGADPHAAEPTPAAKPGPEAASGPEQPPAKPESSLPANYSKEVANDFKAVTGIKLKGGSEFLKNEWKYTVENPDYQGTGTTKVTIKSTAADAEKKAAEKQQDNDRAGPKALDAAPHGGEGPRSVVDTAKELHGISAGTVKAYEDRLQSLQQQNKPASEISAAKSAYDQAVQQHTEHTKLLETVTAQAKAEASKPAPAAAGAPAPGVPKPAAQDAAGHGDAADGHKVAAQLDKALSDAKAKADAAAKIKQDDAKKAEQAQKNAEMVRTNLTHLGNKLVSEALTEAAKKDAEAHGHYTNTIKPVVTADSGTDDIVVSDTGGVLKTHKGIDATTVTAGTESWSSDLGVGAKVVHGSVTRYGGEDVTTLKDEQGKTILVTKDRVLGTESYQAKAGFASTNTSFDADASAQFALHGEVSHAVTDTVLGFEHTETVSAALHGEIGAKAGAHLGFDGVNAQVKASAEVTASVTVTHDIKVGEGKVTVGADVFVQARVEAKAEVDVSFDPKTGKVKVKAGGGFEANAGVGADVNVGTFTKDGNGASATGHFKAGAIGVKFEPDISIENGKVDVKLTIGGYLGVGGTYDINIKGDFDKACKNTDKATQVISDTPILAVGAAYIYGWTFVSGFFS</sequence>
<dbReference type="Proteomes" id="UP000626026">
    <property type="component" value="Unassembled WGS sequence"/>
</dbReference>
<dbReference type="RefSeq" id="WP_187785469.1">
    <property type="nucleotide sequence ID" value="NZ_JACTVA010000030.1"/>
</dbReference>
<feature type="region of interest" description="Disordered" evidence="1">
    <location>
        <begin position="27"/>
        <end position="85"/>
    </location>
</feature>
<comment type="caution">
    <text evidence="2">The sequence shown here is derived from an EMBL/GenBank/DDBJ whole genome shotgun (WGS) entry which is preliminary data.</text>
</comment>
<organism evidence="2 3">
    <name type="scientific">Teichococcus aerophilus</name>
    <dbReference type="NCBI Taxonomy" id="1224513"/>
    <lineage>
        <taxon>Bacteria</taxon>
        <taxon>Pseudomonadati</taxon>
        <taxon>Pseudomonadota</taxon>
        <taxon>Alphaproteobacteria</taxon>
        <taxon>Acetobacterales</taxon>
        <taxon>Roseomonadaceae</taxon>
        <taxon>Roseomonas</taxon>
    </lineage>
</organism>
<feature type="compositionally biased region" description="Basic and acidic residues" evidence="1">
    <location>
        <begin position="29"/>
        <end position="40"/>
    </location>
</feature>
<reference evidence="2 3" key="1">
    <citation type="journal article" date="2013" name="Int. J. Syst. Evol. Microbiol.">
        <title>Roseomonas aerophila sp. nov., isolated from air.</title>
        <authorList>
            <person name="Kim S.J."/>
            <person name="Weon H.Y."/>
            <person name="Ahn J.H."/>
            <person name="Hong S.B."/>
            <person name="Seok S.J."/>
            <person name="Whang K.S."/>
            <person name="Kwon S.W."/>
        </authorList>
    </citation>
    <scope>NUCLEOTIDE SEQUENCE [LARGE SCALE GENOMIC DNA]</scope>
    <source>
        <strain evidence="2 3">NBRC 108923</strain>
    </source>
</reference>
<gene>
    <name evidence="2" type="ORF">IBL26_15795</name>
</gene>
<protein>
    <submittedName>
        <fullName evidence="2">Uncharacterized protein</fullName>
    </submittedName>
</protein>